<dbReference type="GO" id="GO:0009253">
    <property type="term" value="P:peptidoglycan catabolic process"/>
    <property type="evidence" value="ECO:0007669"/>
    <property type="project" value="InterPro"/>
</dbReference>
<dbReference type="SMART" id="SM00646">
    <property type="entry name" value="Ami_3"/>
    <property type="match status" value="1"/>
</dbReference>
<sequence length="205" mass="23594">MNFYHSITYSIYLALASLMLASGQLDARNFDRVILDPGHGGSDKGCLWGGVREKEMTLKLAKKVESRLKANGVPVVMTRRSDLFVSLQRRAYISTRYRNAIFVSLHYNAHTNTSVYGLESFYYSPEGKKLATPIHRELQKRFNLKDRGIRKKDFYVLRKTACPAALIEVAYLSNPAERRRFSSEAFQWRVARAIAYGILQYRKMP</sequence>
<dbReference type="AlphaFoldDB" id="A0A8J7MFY9"/>
<comment type="catalytic activity">
    <reaction evidence="1">
        <text>Hydrolyzes the link between N-acetylmuramoyl residues and L-amino acid residues in certain cell-wall glycopeptides.</text>
        <dbReference type="EC" id="3.5.1.28"/>
    </reaction>
</comment>
<keyword evidence="3" id="KW-0378">Hydrolase</keyword>
<reference evidence="6" key="1">
    <citation type="submission" date="2021-01" db="EMBL/GenBank/DDBJ databases">
        <title>Modified the classification status of verrucomicrobia.</title>
        <authorList>
            <person name="Feng X."/>
        </authorList>
    </citation>
    <scope>NUCLEOTIDE SEQUENCE</scope>
    <source>
        <strain evidence="6">_KCTC 22039</strain>
    </source>
</reference>
<gene>
    <name evidence="6" type="ORF">JIN82_14205</name>
</gene>
<protein>
    <recommendedName>
        <fullName evidence="2">N-acetylmuramoyl-L-alanine amidase</fullName>
        <ecNumber evidence="2">3.5.1.28</ecNumber>
    </recommendedName>
</protein>
<proteinExistence type="predicted"/>
<dbReference type="InterPro" id="IPR050695">
    <property type="entry name" value="N-acetylmuramoyl_amidase_3"/>
</dbReference>
<evidence type="ECO:0000256" key="3">
    <source>
        <dbReference type="ARBA" id="ARBA00022801"/>
    </source>
</evidence>
<keyword evidence="7" id="KW-1185">Reference proteome</keyword>
<comment type="caution">
    <text evidence="6">The sequence shown here is derived from an EMBL/GenBank/DDBJ whole genome shotgun (WGS) entry which is preliminary data.</text>
</comment>
<dbReference type="CDD" id="cd02696">
    <property type="entry name" value="MurNAc-LAA"/>
    <property type="match status" value="1"/>
</dbReference>
<evidence type="ECO:0000256" key="4">
    <source>
        <dbReference type="SAM" id="SignalP"/>
    </source>
</evidence>
<dbReference type="GO" id="GO:0030288">
    <property type="term" value="C:outer membrane-bounded periplasmic space"/>
    <property type="evidence" value="ECO:0007669"/>
    <property type="project" value="TreeGrafter"/>
</dbReference>
<evidence type="ECO:0000313" key="6">
    <source>
        <dbReference type="EMBL" id="MBK1792312.1"/>
    </source>
</evidence>
<name>A0A8J7MFY9_9BACT</name>
<dbReference type="EMBL" id="JAENIM010000044">
    <property type="protein sequence ID" value="MBK1792312.1"/>
    <property type="molecule type" value="Genomic_DNA"/>
</dbReference>
<dbReference type="InterPro" id="IPR002508">
    <property type="entry name" value="MurNAc-LAA_cat"/>
</dbReference>
<dbReference type="PANTHER" id="PTHR30404:SF0">
    <property type="entry name" value="N-ACETYLMURAMOYL-L-ALANINE AMIDASE AMIC"/>
    <property type="match status" value="1"/>
</dbReference>
<keyword evidence="4" id="KW-0732">Signal</keyword>
<evidence type="ECO:0000313" key="7">
    <source>
        <dbReference type="Proteomes" id="UP000624703"/>
    </source>
</evidence>
<evidence type="ECO:0000256" key="1">
    <source>
        <dbReference type="ARBA" id="ARBA00001561"/>
    </source>
</evidence>
<dbReference type="Pfam" id="PF01520">
    <property type="entry name" value="Amidase_3"/>
    <property type="match status" value="1"/>
</dbReference>
<organism evidence="6 7">
    <name type="scientific">Persicirhabdus sediminis</name>
    <dbReference type="NCBI Taxonomy" id="454144"/>
    <lineage>
        <taxon>Bacteria</taxon>
        <taxon>Pseudomonadati</taxon>
        <taxon>Verrucomicrobiota</taxon>
        <taxon>Verrucomicrobiia</taxon>
        <taxon>Verrucomicrobiales</taxon>
        <taxon>Verrucomicrobiaceae</taxon>
        <taxon>Persicirhabdus</taxon>
    </lineage>
</organism>
<dbReference type="SUPFAM" id="SSF53187">
    <property type="entry name" value="Zn-dependent exopeptidases"/>
    <property type="match status" value="1"/>
</dbReference>
<dbReference type="EC" id="3.5.1.28" evidence="2"/>
<dbReference type="GO" id="GO:0008745">
    <property type="term" value="F:N-acetylmuramoyl-L-alanine amidase activity"/>
    <property type="evidence" value="ECO:0007669"/>
    <property type="project" value="UniProtKB-EC"/>
</dbReference>
<dbReference type="Gene3D" id="3.40.630.40">
    <property type="entry name" value="Zn-dependent exopeptidases"/>
    <property type="match status" value="1"/>
</dbReference>
<feature type="signal peptide" evidence="4">
    <location>
        <begin position="1"/>
        <end position="27"/>
    </location>
</feature>
<feature type="domain" description="MurNAc-LAA" evidence="5">
    <location>
        <begin position="91"/>
        <end position="199"/>
    </location>
</feature>
<feature type="chain" id="PRO_5035206817" description="N-acetylmuramoyl-L-alanine amidase" evidence="4">
    <location>
        <begin position="28"/>
        <end position="205"/>
    </location>
</feature>
<accession>A0A8J7MFY9</accession>
<evidence type="ECO:0000256" key="2">
    <source>
        <dbReference type="ARBA" id="ARBA00011901"/>
    </source>
</evidence>
<dbReference type="Proteomes" id="UP000624703">
    <property type="component" value="Unassembled WGS sequence"/>
</dbReference>
<evidence type="ECO:0000259" key="5">
    <source>
        <dbReference type="SMART" id="SM00646"/>
    </source>
</evidence>
<dbReference type="PANTHER" id="PTHR30404">
    <property type="entry name" value="N-ACETYLMURAMOYL-L-ALANINE AMIDASE"/>
    <property type="match status" value="1"/>
</dbReference>
<dbReference type="RefSeq" id="WP_200312324.1">
    <property type="nucleotide sequence ID" value="NZ_JAENIM010000044.1"/>
</dbReference>